<reference evidence="1 2" key="1">
    <citation type="journal article" date="2021" name="BMC Genomics">
        <title>Telomere-to-telomere genome assembly of asparaginase-producing Trichoderma simmonsii.</title>
        <authorList>
            <person name="Chung D."/>
            <person name="Kwon Y.M."/>
            <person name="Yang Y."/>
        </authorList>
    </citation>
    <scope>NUCLEOTIDE SEQUENCE [LARGE SCALE GENOMIC DNA]</scope>
    <source>
        <strain evidence="1 2">GH-Sj1</strain>
    </source>
</reference>
<gene>
    <name evidence="1" type="ORF">H0G86_003611</name>
</gene>
<dbReference type="EMBL" id="CP075865">
    <property type="protein sequence ID" value="QYS96361.1"/>
    <property type="molecule type" value="Genomic_DNA"/>
</dbReference>
<sequence>MQFFPGQKHALAAPFFSPFVRKSELLSYIVAIPKSCRAGKSPIISPSLLFFFPFLFLVPPSASPLFFCLTFTSSLLSPQPQPRTFNFSIKSRSRAAPAPSPKLHPSSLSPAARHSSCCNRCSPASSVHPSGRRASHHPLAQLQPVPFVRLFASPQGQTPAPLVTFPLRLPATHVTSHFLHRSLVELTRFAV</sequence>
<protein>
    <submittedName>
        <fullName evidence="1">Uncharacterized protein</fullName>
    </submittedName>
</protein>
<evidence type="ECO:0000313" key="2">
    <source>
        <dbReference type="Proteomes" id="UP000826661"/>
    </source>
</evidence>
<evidence type="ECO:0000313" key="1">
    <source>
        <dbReference type="EMBL" id="QYS96361.1"/>
    </source>
</evidence>
<proteinExistence type="predicted"/>
<dbReference type="AlphaFoldDB" id="A0A8G0PCP4"/>
<name>A0A8G0PCP4_9HYPO</name>
<dbReference type="Proteomes" id="UP000826661">
    <property type="component" value="Chromosome II"/>
</dbReference>
<accession>A0A8G0PCP4</accession>
<organism evidence="1 2">
    <name type="scientific">Trichoderma simmonsii</name>
    <dbReference type="NCBI Taxonomy" id="1491479"/>
    <lineage>
        <taxon>Eukaryota</taxon>
        <taxon>Fungi</taxon>
        <taxon>Dikarya</taxon>
        <taxon>Ascomycota</taxon>
        <taxon>Pezizomycotina</taxon>
        <taxon>Sordariomycetes</taxon>
        <taxon>Hypocreomycetidae</taxon>
        <taxon>Hypocreales</taxon>
        <taxon>Hypocreaceae</taxon>
        <taxon>Trichoderma</taxon>
    </lineage>
</organism>
<keyword evidence="2" id="KW-1185">Reference proteome</keyword>